<dbReference type="GO" id="GO:0015276">
    <property type="term" value="F:ligand-gated monoatomic ion channel activity"/>
    <property type="evidence" value="ECO:0007669"/>
    <property type="project" value="InterPro"/>
</dbReference>
<keyword evidence="5" id="KW-0406">Ion transport</keyword>
<sequence>MPTDAKPLKIGVPGRTTFDKFVKVEYREKPNENRYDGFCIQIFYKLKALISHTAWFHVSGEKVYNNLTCLVIVVWLFVVLILTSSYTASLSSMLTVQQLQPNVTNIEWLKKNNLKVGCGQ</sequence>
<dbReference type="GO" id="GO:0016020">
    <property type="term" value="C:membrane"/>
    <property type="evidence" value="ECO:0007669"/>
    <property type="project" value="UniProtKB-SubCell"/>
</dbReference>
<dbReference type="InterPro" id="IPR001320">
    <property type="entry name" value="Iontro_rcpt_C"/>
</dbReference>
<evidence type="ECO:0000256" key="9">
    <source>
        <dbReference type="ARBA" id="ARBA00023286"/>
    </source>
</evidence>
<comment type="caution">
    <text evidence="13">The sequence shown here is derived from an EMBL/GenBank/DDBJ whole genome shotgun (WGS) entry which is preliminary data.</text>
</comment>
<gene>
    <name evidence="13" type="ORF">CJ030_MR2G011741</name>
</gene>
<evidence type="ECO:0000256" key="8">
    <source>
        <dbReference type="ARBA" id="ARBA00023180"/>
    </source>
</evidence>
<proteinExistence type="predicted"/>
<evidence type="ECO:0000256" key="7">
    <source>
        <dbReference type="ARBA" id="ARBA00023170"/>
    </source>
</evidence>
<accession>A0A6A1WGX8</accession>
<dbReference type="InterPro" id="IPR015683">
    <property type="entry name" value="Ionotropic_Glu_rcpt"/>
</dbReference>
<evidence type="ECO:0000256" key="6">
    <source>
        <dbReference type="ARBA" id="ARBA00023136"/>
    </source>
</evidence>
<evidence type="ECO:0000259" key="12">
    <source>
        <dbReference type="Pfam" id="PF00060"/>
    </source>
</evidence>
<keyword evidence="3 11" id="KW-0812">Transmembrane</keyword>
<dbReference type="EMBL" id="RXIC02000020">
    <property type="protein sequence ID" value="KAB1223646.1"/>
    <property type="molecule type" value="Genomic_DNA"/>
</dbReference>
<keyword evidence="4 11" id="KW-1133">Transmembrane helix</keyword>
<evidence type="ECO:0000313" key="13">
    <source>
        <dbReference type="EMBL" id="KAB1223646.1"/>
    </source>
</evidence>
<feature type="transmembrane region" description="Helical" evidence="11">
    <location>
        <begin position="63"/>
        <end position="83"/>
    </location>
</feature>
<keyword evidence="8" id="KW-0325">Glycoprotein</keyword>
<name>A0A6A1WGX8_9ROSI</name>
<keyword evidence="6 11" id="KW-0472">Membrane</keyword>
<dbReference type="Pfam" id="PF00060">
    <property type="entry name" value="Lig_chan"/>
    <property type="match status" value="1"/>
</dbReference>
<dbReference type="AlphaFoldDB" id="A0A6A1WGX8"/>
<dbReference type="Proteomes" id="UP000516437">
    <property type="component" value="Chromosome 2"/>
</dbReference>
<keyword evidence="14" id="KW-1185">Reference proteome</keyword>
<evidence type="ECO:0000313" key="14">
    <source>
        <dbReference type="Proteomes" id="UP000516437"/>
    </source>
</evidence>
<evidence type="ECO:0000256" key="3">
    <source>
        <dbReference type="ARBA" id="ARBA00022692"/>
    </source>
</evidence>
<evidence type="ECO:0000256" key="2">
    <source>
        <dbReference type="ARBA" id="ARBA00022448"/>
    </source>
</evidence>
<keyword evidence="9" id="KW-1071">Ligand-gated ion channel</keyword>
<evidence type="ECO:0000256" key="11">
    <source>
        <dbReference type="SAM" id="Phobius"/>
    </source>
</evidence>
<protein>
    <submittedName>
        <fullName evidence="13">Glutamate receptor 3.7</fullName>
    </submittedName>
</protein>
<evidence type="ECO:0000256" key="1">
    <source>
        <dbReference type="ARBA" id="ARBA00004141"/>
    </source>
</evidence>
<dbReference type="PANTHER" id="PTHR18966">
    <property type="entry name" value="IONOTROPIC GLUTAMATE RECEPTOR"/>
    <property type="match status" value="1"/>
</dbReference>
<keyword evidence="7 13" id="KW-0675">Receptor</keyword>
<dbReference type="OrthoDB" id="1750394at2759"/>
<evidence type="ECO:0000256" key="5">
    <source>
        <dbReference type="ARBA" id="ARBA00023065"/>
    </source>
</evidence>
<keyword evidence="2" id="KW-0813">Transport</keyword>
<reference evidence="13 14" key="1">
    <citation type="journal article" date="2019" name="Plant Biotechnol. J.">
        <title>The red bayberry genome and genetic basis of sex determination.</title>
        <authorList>
            <person name="Jia H.M."/>
            <person name="Jia H.J."/>
            <person name="Cai Q.L."/>
            <person name="Wang Y."/>
            <person name="Zhao H.B."/>
            <person name="Yang W.F."/>
            <person name="Wang G.Y."/>
            <person name="Li Y.H."/>
            <person name="Zhan D.L."/>
            <person name="Shen Y.T."/>
            <person name="Niu Q.F."/>
            <person name="Chang L."/>
            <person name="Qiu J."/>
            <person name="Zhao L."/>
            <person name="Xie H.B."/>
            <person name="Fu W.Y."/>
            <person name="Jin J."/>
            <person name="Li X.W."/>
            <person name="Jiao Y."/>
            <person name="Zhou C.C."/>
            <person name="Tu T."/>
            <person name="Chai C.Y."/>
            <person name="Gao J.L."/>
            <person name="Fan L.J."/>
            <person name="van de Weg E."/>
            <person name="Wang J.Y."/>
            <person name="Gao Z.S."/>
        </authorList>
    </citation>
    <scope>NUCLEOTIDE SEQUENCE [LARGE SCALE GENOMIC DNA]</scope>
    <source>
        <tissue evidence="13">Leaves</tissue>
    </source>
</reference>
<evidence type="ECO:0000256" key="10">
    <source>
        <dbReference type="ARBA" id="ARBA00023303"/>
    </source>
</evidence>
<comment type="subcellular location">
    <subcellularLocation>
        <location evidence="1">Membrane</location>
        <topology evidence="1">Multi-pass membrane protein</topology>
    </subcellularLocation>
</comment>
<evidence type="ECO:0000256" key="4">
    <source>
        <dbReference type="ARBA" id="ARBA00022989"/>
    </source>
</evidence>
<keyword evidence="10" id="KW-0407">Ion channel</keyword>
<organism evidence="13 14">
    <name type="scientific">Morella rubra</name>
    <name type="common">Chinese bayberry</name>
    <dbReference type="NCBI Taxonomy" id="262757"/>
    <lineage>
        <taxon>Eukaryota</taxon>
        <taxon>Viridiplantae</taxon>
        <taxon>Streptophyta</taxon>
        <taxon>Embryophyta</taxon>
        <taxon>Tracheophyta</taxon>
        <taxon>Spermatophyta</taxon>
        <taxon>Magnoliopsida</taxon>
        <taxon>eudicotyledons</taxon>
        <taxon>Gunneridae</taxon>
        <taxon>Pentapetalae</taxon>
        <taxon>rosids</taxon>
        <taxon>fabids</taxon>
        <taxon>Fagales</taxon>
        <taxon>Myricaceae</taxon>
        <taxon>Morella</taxon>
    </lineage>
</organism>
<feature type="domain" description="Ionotropic glutamate receptor C-terminal" evidence="12">
    <location>
        <begin position="56"/>
        <end position="113"/>
    </location>
</feature>
<dbReference type="Gene3D" id="1.10.287.70">
    <property type="match status" value="1"/>
</dbReference>